<accession>A0ABN9VH07</accession>
<name>A0ABN9VH07_9DINO</name>
<feature type="compositionally biased region" description="Low complexity" evidence="1">
    <location>
        <begin position="1"/>
        <end position="14"/>
    </location>
</feature>
<reference evidence="2" key="1">
    <citation type="submission" date="2023-10" db="EMBL/GenBank/DDBJ databases">
        <authorList>
            <person name="Chen Y."/>
            <person name="Shah S."/>
            <person name="Dougan E. K."/>
            <person name="Thang M."/>
            <person name="Chan C."/>
        </authorList>
    </citation>
    <scope>NUCLEOTIDE SEQUENCE [LARGE SCALE GENOMIC DNA]</scope>
</reference>
<feature type="region of interest" description="Disordered" evidence="1">
    <location>
        <begin position="85"/>
        <end position="107"/>
    </location>
</feature>
<gene>
    <name evidence="2" type="ORF">PCOR1329_LOCUS57650</name>
</gene>
<evidence type="ECO:0000256" key="1">
    <source>
        <dbReference type="SAM" id="MobiDB-lite"/>
    </source>
</evidence>
<comment type="caution">
    <text evidence="2">The sequence shown here is derived from an EMBL/GenBank/DDBJ whole genome shotgun (WGS) entry which is preliminary data.</text>
</comment>
<organism evidence="2 3">
    <name type="scientific">Prorocentrum cordatum</name>
    <dbReference type="NCBI Taxonomy" id="2364126"/>
    <lineage>
        <taxon>Eukaryota</taxon>
        <taxon>Sar</taxon>
        <taxon>Alveolata</taxon>
        <taxon>Dinophyceae</taxon>
        <taxon>Prorocentrales</taxon>
        <taxon>Prorocentraceae</taxon>
        <taxon>Prorocentrum</taxon>
    </lineage>
</organism>
<dbReference type="EMBL" id="CAUYUJ010017130">
    <property type="protein sequence ID" value="CAK0872076.1"/>
    <property type="molecule type" value="Genomic_DNA"/>
</dbReference>
<feature type="region of interest" description="Disordered" evidence="1">
    <location>
        <begin position="1"/>
        <end position="33"/>
    </location>
</feature>
<feature type="non-terminal residue" evidence="2">
    <location>
        <position position="1"/>
    </location>
</feature>
<proteinExistence type="predicted"/>
<evidence type="ECO:0000313" key="3">
    <source>
        <dbReference type="Proteomes" id="UP001189429"/>
    </source>
</evidence>
<protein>
    <submittedName>
        <fullName evidence="2">Uncharacterized protein</fullName>
    </submittedName>
</protein>
<evidence type="ECO:0000313" key="2">
    <source>
        <dbReference type="EMBL" id="CAK0872076.1"/>
    </source>
</evidence>
<sequence>AARDAAAPARAARPPAAPAAPAPPEAPAPGALADAETLRRLAEDTARVEGWVQQLAEREAMQEAASPVFGFERELRALGVLRPGEAGHLGGARRAGAEFPPGTDGEDKLWHREMARQRAKVAGSPW</sequence>
<feature type="compositionally biased region" description="Pro residues" evidence="1">
    <location>
        <begin position="15"/>
        <end position="27"/>
    </location>
</feature>
<keyword evidence="3" id="KW-1185">Reference proteome</keyword>
<dbReference type="Proteomes" id="UP001189429">
    <property type="component" value="Unassembled WGS sequence"/>
</dbReference>